<proteinExistence type="predicted"/>
<reference evidence="3" key="1">
    <citation type="submission" date="2016-10" db="EMBL/GenBank/DDBJ databases">
        <authorList>
            <person name="Varghese N."/>
            <person name="Submissions S."/>
        </authorList>
    </citation>
    <scope>NUCLEOTIDE SEQUENCE [LARGE SCALE GENOMIC DNA]</scope>
    <source>
        <strain evidence="3">DSM 26921</strain>
    </source>
</reference>
<dbReference type="AlphaFoldDB" id="A0A1I6HX99"/>
<dbReference type="Proteomes" id="UP000199658">
    <property type="component" value="Unassembled WGS sequence"/>
</dbReference>
<sequence>MIVTFSTPTLETERLVLRGPKFDDFEPMRAFYATDRSSMAGGPITDLRQAWNAFAHITGMWALRGFGTFIVTLRGNDTAVGAVGPYYPINWPEKELGWTCWDAGLEGKGLMFEAASATRDFAFRVLGWDTAVSYIETGNTRSVALAERLGAVLDPNAVQPKPDAPCLVYRHPMPEAA</sequence>
<organism evidence="2 3">
    <name type="scientific">Litoreibacter janthinus</name>
    <dbReference type="NCBI Taxonomy" id="670154"/>
    <lineage>
        <taxon>Bacteria</taxon>
        <taxon>Pseudomonadati</taxon>
        <taxon>Pseudomonadota</taxon>
        <taxon>Alphaproteobacteria</taxon>
        <taxon>Rhodobacterales</taxon>
        <taxon>Roseobacteraceae</taxon>
        <taxon>Litoreibacter</taxon>
    </lineage>
</organism>
<dbReference type="InterPro" id="IPR051531">
    <property type="entry name" value="N-acetyltransferase"/>
</dbReference>
<dbReference type="EMBL" id="FOYO01000001">
    <property type="protein sequence ID" value="SFR59028.1"/>
    <property type="molecule type" value="Genomic_DNA"/>
</dbReference>
<dbReference type="PROSITE" id="PS51186">
    <property type="entry name" value="GNAT"/>
    <property type="match status" value="1"/>
</dbReference>
<accession>A0A1I6HX99</accession>
<evidence type="ECO:0000313" key="3">
    <source>
        <dbReference type="Proteomes" id="UP000199658"/>
    </source>
</evidence>
<protein>
    <submittedName>
        <fullName evidence="2">Protein N-acetyltransferase, RimJ/RimL family</fullName>
    </submittedName>
</protein>
<gene>
    <name evidence="2" type="ORF">SAMN04488002_3544</name>
</gene>
<dbReference type="Pfam" id="PF13302">
    <property type="entry name" value="Acetyltransf_3"/>
    <property type="match status" value="1"/>
</dbReference>
<dbReference type="InterPro" id="IPR016181">
    <property type="entry name" value="Acyl_CoA_acyltransferase"/>
</dbReference>
<dbReference type="OrthoDB" id="6293260at2"/>
<name>A0A1I6HX99_9RHOB</name>
<keyword evidence="2" id="KW-0808">Transferase</keyword>
<evidence type="ECO:0000313" key="2">
    <source>
        <dbReference type="EMBL" id="SFR59028.1"/>
    </source>
</evidence>
<dbReference type="STRING" id="670154.SAMN04488002_3544"/>
<keyword evidence="3" id="KW-1185">Reference proteome</keyword>
<dbReference type="PANTHER" id="PTHR43792">
    <property type="entry name" value="GNAT FAMILY, PUTATIVE (AFU_ORTHOLOGUE AFUA_3G00765)-RELATED-RELATED"/>
    <property type="match status" value="1"/>
</dbReference>
<dbReference type="RefSeq" id="WP_090219503.1">
    <property type="nucleotide sequence ID" value="NZ_FOYO01000001.1"/>
</dbReference>
<evidence type="ECO:0000259" key="1">
    <source>
        <dbReference type="PROSITE" id="PS51186"/>
    </source>
</evidence>
<feature type="domain" description="N-acetyltransferase" evidence="1">
    <location>
        <begin position="15"/>
        <end position="174"/>
    </location>
</feature>
<dbReference type="SUPFAM" id="SSF55729">
    <property type="entry name" value="Acyl-CoA N-acyltransferases (Nat)"/>
    <property type="match status" value="1"/>
</dbReference>
<dbReference type="InterPro" id="IPR000182">
    <property type="entry name" value="GNAT_dom"/>
</dbReference>
<dbReference type="Gene3D" id="3.40.630.30">
    <property type="match status" value="1"/>
</dbReference>
<dbReference type="PANTHER" id="PTHR43792:SF1">
    <property type="entry name" value="N-ACETYLTRANSFERASE DOMAIN-CONTAINING PROTEIN"/>
    <property type="match status" value="1"/>
</dbReference>
<dbReference type="GO" id="GO:0016747">
    <property type="term" value="F:acyltransferase activity, transferring groups other than amino-acyl groups"/>
    <property type="evidence" value="ECO:0007669"/>
    <property type="project" value="InterPro"/>
</dbReference>